<dbReference type="RefSeq" id="WP_411757118.1">
    <property type="nucleotide sequence ID" value="NZ_JACJHU010000003.1"/>
</dbReference>
<evidence type="ECO:0000256" key="1">
    <source>
        <dbReference type="SAM" id="MobiDB-lite"/>
    </source>
</evidence>
<dbReference type="InterPro" id="IPR036397">
    <property type="entry name" value="RNaseH_sf"/>
</dbReference>
<dbReference type="EMBL" id="JACJIE010000007">
    <property type="protein sequence ID" value="MBA8944907.1"/>
    <property type="molecule type" value="Genomic_DNA"/>
</dbReference>
<dbReference type="Pfam" id="PF13358">
    <property type="entry name" value="DDE_3"/>
    <property type="match status" value="1"/>
</dbReference>
<dbReference type="GO" id="GO:0003676">
    <property type="term" value="F:nucleic acid binding"/>
    <property type="evidence" value="ECO:0007669"/>
    <property type="project" value="InterPro"/>
</dbReference>
<evidence type="ECO:0000259" key="2">
    <source>
        <dbReference type="Pfam" id="PF13358"/>
    </source>
</evidence>
<evidence type="ECO:0000313" key="3">
    <source>
        <dbReference type="EMBL" id="MBA8944907.1"/>
    </source>
</evidence>
<name>A0AA40SE96_9ACTN</name>
<organism evidence="3 4">
    <name type="scientific">Streptomyces calvus</name>
    <dbReference type="NCBI Taxonomy" id="67282"/>
    <lineage>
        <taxon>Bacteria</taxon>
        <taxon>Bacillati</taxon>
        <taxon>Actinomycetota</taxon>
        <taxon>Actinomycetes</taxon>
        <taxon>Kitasatosporales</taxon>
        <taxon>Streptomycetaceae</taxon>
        <taxon>Streptomyces</taxon>
    </lineage>
</organism>
<reference evidence="3 4" key="1">
    <citation type="submission" date="2020-08" db="EMBL/GenBank/DDBJ databases">
        <title>Genomic Encyclopedia of Type Strains, Phase III (KMG-III): the genomes of soil and plant-associated and newly described type strains.</title>
        <authorList>
            <person name="Whitman W."/>
        </authorList>
    </citation>
    <scope>NUCLEOTIDE SEQUENCE [LARGE SCALE GENOMIC DNA]</scope>
    <source>
        <strain evidence="3 4">CECT 3271</strain>
    </source>
</reference>
<feature type="domain" description="Tc1-like transposase DDE" evidence="2">
    <location>
        <begin position="97"/>
        <end position="161"/>
    </location>
</feature>
<dbReference type="SUPFAM" id="SSF46689">
    <property type="entry name" value="Homeodomain-like"/>
    <property type="match status" value="1"/>
</dbReference>
<gene>
    <name evidence="3" type="ORF">FHS33_003350</name>
</gene>
<protein>
    <submittedName>
        <fullName evidence="3">Transposase</fullName>
    </submittedName>
</protein>
<dbReference type="Proteomes" id="UP000530412">
    <property type="component" value="Unassembled WGS sequence"/>
</dbReference>
<dbReference type="InterPro" id="IPR038717">
    <property type="entry name" value="Tc1-like_DDE_dom"/>
</dbReference>
<sequence>MPRGRAIPGWNLSCCRQAEGLTLESWAERRSTAQGRAVRARTVPACANGWNNTVVAARLGVGTDTVRRRRTRFLARRPDGLADEPRPGDRQTDPGPAVHVICDNLSAHEAPVVHTWLLAHPRFQLHFTPTCSSWINQVERWFAEPERRCLTRGVFCSLDDLKTALEEWIKVWNDDAGPFEWTKTADRILDRICHYCDRISEPDHWACSASAVQNWAS</sequence>
<feature type="region of interest" description="Disordered" evidence="1">
    <location>
        <begin position="76"/>
        <end position="95"/>
    </location>
</feature>
<comment type="caution">
    <text evidence="3">The sequence shown here is derived from an EMBL/GenBank/DDBJ whole genome shotgun (WGS) entry which is preliminary data.</text>
</comment>
<dbReference type="Gene3D" id="3.30.420.10">
    <property type="entry name" value="Ribonuclease H-like superfamily/Ribonuclease H"/>
    <property type="match status" value="1"/>
</dbReference>
<proteinExistence type="predicted"/>
<dbReference type="InterPro" id="IPR009057">
    <property type="entry name" value="Homeodomain-like_sf"/>
</dbReference>
<accession>A0AA40SE96</accession>
<feature type="compositionally biased region" description="Basic and acidic residues" evidence="1">
    <location>
        <begin position="76"/>
        <end position="92"/>
    </location>
</feature>
<evidence type="ECO:0000313" key="4">
    <source>
        <dbReference type="Proteomes" id="UP000530412"/>
    </source>
</evidence>
<dbReference type="Pfam" id="PF13384">
    <property type="entry name" value="HTH_23"/>
    <property type="match status" value="1"/>
</dbReference>
<dbReference type="AlphaFoldDB" id="A0AA40SE96"/>